<dbReference type="InterPro" id="IPR005702">
    <property type="entry name" value="Wzc-like_C"/>
</dbReference>
<dbReference type="PANTHER" id="PTHR32309:SF13">
    <property type="entry name" value="FERRIC ENTEROBACTIN TRANSPORT PROTEIN FEPE"/>
    <property type="match status" value="1"/>
</dbReference>
<gene>
    <name evidence="3" type="ORF">FTUN_0695</name>
</gene>
<evidence type="ECO:0000313" key="3">
    <source>
        <dbReference type="EMBL" id="QJW93190.1"/>
    </source>
</evidence>
<dbReference type="AlphaFoldDB" id="A0A6M5YIN6"/>
<sequence>MRARHRFPNRCRGTALNLIGPPERAFSTGQGYGMSRVFSAMTGTGSPRSAGTAEVEREDEEFVDDAETPPFVEIGGPGGPVFSAAPAKAAVTAPVPVPEAKLKQDPPRAFPRIAAPAAAVVAPPSVAAPGPDAPTGTYLSVRFHDAAPRPIGRTTDGPDAGLVALHFPDHPVSGEYRTLRDEIARQLPEATSRVLTFTAASPEAGTTTVILNLGVTLAREGQRVLVLDTNVTRPGVAPKLALRAAPGLAEVLGGHMPLTWAFQPTVVPGLQALTAGSATDAAGSDAIGAAIGRDLPKLISQLRQWFDWVLIDAGVWGVIPERDATCPSADVVYLVTREADANRPEFTGLRTWVKQLGGALRGFVTTRV</sequence>
<dbReference type="InterPro" id="IPR050445">
    <property type="entry name" value="Bact_polysacc_biosynth/exp"/>
</dbReference>
<reference evidence="4" key="1">
    <citation type="submission" date="2020-05" db="EMBL/GenBank/DDBJ databases">
        <title>Frigoriglobus tundricola gen. nov., sp. nov., a psychrotolerant cellulolytic planctomycete of the family Gemmataceae with two divergent copies of 16S rRNA gene.</title>
        <authorList>
            <person name="Kulichevskaya I.S."/>
            <person name="Ivanova A.A."/>
            <person name="Naumoff D.G."/>
            <person name="Beletsky A.V."/>
            <person name="Rijpstra W.I.C."/>
            <person name="Sinninghe Damste J.S."/>
            <person name="Mardanov A.V."/>
            <person name="Ravin N.V."/>
            <person name="Dedysh S.N."/>
        </authorList>
    </citation>
    <scope>NUCLEOTIDE SEQUENCE [LARGE SCALE GENOMIC DNA]</scope>
    <source>
        <strain evidence="4">PL17</strain>
    </source>
</reference>
<dbReference type="KEGG" id="ftj:FTUN_0695"/>
<keyword evidence="2" id="KW-0067">ATP-binding</keyword>
<keyword evidence="1" id="KW-0547">Nucleotide-binding</keyword>
<dbReference type="InterPro" id="IPR027417">
    <property type="entry name" value="P-loop_NTPase"/>
</dbReference>
<dbReference type="PANTHER" id="PTHR32309">
    <property type="entry name" value="TYROSINE-PROTEIN KINASE"/>
    <property type="match status" value="1"/>
</dbReference>
<dbReference type="GO" id="GO:0005886">
    <property type="term" value="C:plasma membrane"/>
    <property type="evidence" value="ECO:0007669"/>
    <property type="project" value="TreeGrafter"/>
</dbReference>
<evidence type="ECO:0000256" key="1">
    <source>
        <dbReference type="ARBA" id="ARBA00022741"/>
    </source>
</evidence>
<dbReference type="GO" id="GO:0004713">
    <property type="term" value="F:protein tyrosine kinase activity"/>
    <property type="evidence" value="ECO:0007669"/>
    <property type="project" value="TreeGrafter"/>
</dbReference>
<evidence type="ECO:0000256" key="2">
    <source>
        <dbReference type="ARBA" id="ARBA00022840"/>
    </source>
</evidence>
<protein>
    <recommendedName>
        <fullName evidence="5">CobQ/CobB/MinD/ParA nucleotide binding domain-containing protein</fullName>
    </recommendedName>
</protein>
<organism evidence="3 4">
    <name type="scientific">Frigoriglobus tundricola</name>
    <dbReference type="NCBI Taxonomy" id="2774151"/>
    <lineage>
        <taxon>Bacteria</taxon>
        <taxon>Pseudomonadati</taxon>
        <taxon>Planctomycetota</taxon>
        <taxon>Planctomycetia</taxon>
        <taxon>Gemmatales</taxon>
        <taxon>Gemmataceae</taxon>
        <taxon>Frigoriglobus</taxon>
    </lineage>
</organism>
<name>A0A6M5YIN6_9BACT</name>
<dbReference type="CDD" id="cd05387">
    <property type="entry name" value="BY-kinase"/>
    <property type="match status" value="1"/>
</dbReference>
<dbReference type="SUPFAM" id="SSF52540">
    <property type="entry name" value="P-loop containing nucleoside triphosphate hydrolases"/>
    <property type="match status" value="1"/>
</dbReference>
<dbReference type="EMBL" id="CP053452">
    <property type="protein sequence ID" value="QJW93190.1"/>
    <property type="molecule type" value="Genomic_DNA"/>
</dbReference>
<evidence type="ECO:0000313" key="4">
    <source>
        <dbReference type="Proteomes" id="UP000503447"/>
    </source>
</evidence>
<evidence type="ECO:0008006" key="5">
    <source>
        <dbReference type="Google" id="ProtNLM"/>
    </source>
</evidence>
<dbReference type="Proteomes" id="UP000503447">
    <property type="component" value="Chromosome"/>
</dbReference>
<dbReference type="Gene3D" id="3.40.50.300">
    <property type="entry name" value="P-loop containing nucleotide triphosphate hydrolases"/>
    <property type="match status" value="1"/>
</dbReference>
<keyword evidence="4" id="KW-1185">Reference proteome</keyword>
<proteinExistence type="predicted"/>
<accession>A0A6M5YIN6</accession>